<reference evidence="1" key="1">
    <citation type="submission" date="2014-11" db="EMBL/GenBank/DDBJ databases">
        <authorList>
            <person name="Amaro Gonzalez C."/>
        </authorList>
    </citation>
    <scope>NUCLEOTIDE SEQUENCE</scope>
</reference>
<reference evidence="1" key="2">
    <citation type="journal article" date="2015" name="Fish Shellfish Immunol.">
        <title>Early steps in the European eel (Anguilla anguilla)-Vibrio vulnificus interaction in the gills: Role of the RtxA13 toxin.</title>
        <authorList>
            <person name="Callol A."/>
            <person name="Pajuelo D."/>
            <person name="Ebbesson L."/>
            <person name="Teles M."/>
            <person name="MacKenzie S."/>
            <person name="Amaro C."/>
        </authorList>
    </citation>
    <scope>NUCLEOTIDE SEQUENCE</scope>
</reference>
<dbReference type="EMBL" id="GBXM01015288">
    <property type="protein sequence ID" value="JAH93289.1"/>
    <property type="molecule type" value="Transcribed_RNA"/>
</dbReference>
<sequence length="60" mass="6734">MGNAVLTHLTRTHAHARTFSHTDTVQASETPKDFKSSEVCCFRDTIQLHKHVTHGKLTCT</sequence>
<evidence type="ECO:0000313" key="1">
    <source>
        <dbReference type="EMBL" id="JAH93289.1"/>
    </source>
</evidence>
<accession>A0A0E9WS97</accession>
<dbReference type="AlphaFoldDB" id="A0A0E9WS97"/>
<name>A0A0E9WS97_ANGAN</name>
<organism evidence="1">
    <name type="scientific">Anguilla anguilla</name>
    <name type="common">European freshwater eel</name>
    <name type="synonym">Muraena anguilla</name>
    <dbReference type="NCBI Taxonomy" id="7936"/>
    <lineage>
        <taxon>Eukaryota</taxon>
        <taxon>Metazoa</taxon>
        <taxon>Chordata</taxon>
        <taxon>Craniata</taxon>
        <taxon>Vertebrata</taxon>
        <taxon>Euteleostomi</taxon>
        <taxon>Actinopterygii</taxon>
        <taxon>Neopterygii</taxon>
        <taxon>Teleostei</taxon>
        <taxon>Anguilliformes</taxon>
        <taxon>Anguillidae</taxon>
        <taxon>Anguilla</taxon>
    </lineage>
</organism>
<protein>
    <submittedName>
        <fullName evidence="1">Uncharacterized protein</fullName>
    </submittedName>
</protein>
<proteinExistence type="predicted"/>